<dbReference type="AlphaFoldDB" id="A0A8H7S8P9"/>
<accession>A0A8H7S8P9</accession>
<feature type="region of interest" description="Disordered" evidence="1">
    <location>
        <begin position="1"/>
        <end position="64"/>
    </location>
</feature>
<feature type="compositionally biased region" description="Basic residues" evidence="1">
    <location>
        <begin position="9"/>
        <end position="19"/>
    </location>
</feature>
<gene>
    <name evidence="2" type="ORF">INT45_007911</name>
</gene>
<reference evidence="2 3" key="1">
    <citation type="submission" date="2020-12" db="EMBL/GenBank/DDBJ databases">
        <title>Metabolic potential, ecology and presence of endohyphal bacteria is reflected in genomic diversity of Mucoromycotina.</title>
        <authorList>
            <person name="Muszewska A."/>
            <person name="Okrasinska A."/>
            <person name="Steczkiewicz K."/>
            <person name="Drgas O."/>
            <person name="Orlowska M."/>
            <person name="Perlinska-Lenart U."/>
            <person name="Aleksandrzak-Piekarczyk T."/>
            <person name="Szatraj K."/>
            <person name="Zielenkiewicz U."/>
            <person name="Pilsyk S."/>
            <person name="Malc E."/>
            <person name="Mieczkowski P."/>
            <person name="Kruszewska J.S."/>
            <person name="Biernat P."/>
            <person name="Pawlowska J."/>
        </authorList>
    </citation>
    <scope>NUCLEOTIDE SEQUENCE [LARGE SCALE GENOMIC DNA]</scope>
    <source>
        <strain evidence="2 3">CBS 142.35</strain>
    </source>
</reference>
<evidence type="ECO:0000313" key="3">
    <source>
        <dbReference type="Proteomes" id="UP000646827"/>
    </source>
</evidence>
<evidence type="ECO:0000313" key="2">
    <source>
        <dbReference type="EMBL" id="KAG2224666.1"/>
    </source>
</evidence>
<evidence type="ECO:0000256" key="1">
    <source>
        <dbReference type="SAM" id="MobiDB-lite"/>
    </source>
</evidence>
<proteinExistence type="predicted"/>
<protein>
    <submittedName>
        <fullName evidence="2">Uncharacterized protein</fullName>
    </submittedName>
</protein>
<sequence>MRPDEHKKKESRRYQARKKNQGDTTAAEIAERRKKAAKARDTGTSTAAIRRRNGELPSIQQVRNSQEQAARIKNSQFSRRKLVNNQDRYAEISEQDAMLQDAELGIDRETTDLVSMLGQKQQDETEPGSTYFKFKEEDVDTNLLENQDQSMFQVNFDLYEGILKQVECRDILGLDEKDTALIDAAFGEQPMMPPKPIVPAFSTTKQGLVLFNQNKPKVNTNKETVDGIYLRNERKQQQQASSSVSMTAKQKNHGNVIWFRLYNIA</sequence>
<comment type="caution">
    <text evidence="2">The sequence shown here is derived from an EMBL/GenBank/DDBJ whole genome shotgun (WGS) entry which is preliminary data.</text>
</comment>
<dbReference type="OrthoDB" id="5596566at2759"/>
<name>A0A8H7S8P9_9FUNG</name>
<organism evidence="2 3">
    <name type="scientific">Circinella minor</name>
    <dbReference type="NCBI Taxonomy" id="1195481"/>
    <lineage>
        <taxon>Eukaryota</taxon>
        <taxon>Fungi</taxon>
        <taxon>Fungi incertae sedis</taxon>
        <taxon>Mucoromycota</taxon>
        <taxon>Mucoromycotina</taxon>
        <taxon>Mucoromycetes</taxon>
        <taxon>Mucorales</taxon>
        <taxon>Lichtheimiaceae</taxon>
        <taxon>Circinella</taxon>
    </lineage>
</organism>
<keyword evidence="3" id="KW-1185">Reference proteome</keyword>
<dbReference type="Proteomes" id="UP000646827">
    <property type="component" value="Unassembled WGS sequence"/>
</dbReference>
<dbReference type="EMBL" id="JAEPRB010000039">
    <property type="protein sequence ID" value="KAG2224666.1"/>
    <property type="molecule type" value="Genomic_DNA"/>
</dbReference>